<evidence type="ECO:0000259" key="1">
    <source>
        <dbReference type="Pfam" id="PF00535"/>
    </source>
</evidence>
<name>A0ABV8P6B8_9SPHI</name>
<gene>
    <name evidence="2" type="ORF">ACFOWA_01980</name>
</gene>
<dbReference type="Pfam" id="PF00535">
    <property type="entry name" value="Glycos_transf_2"/>
    <property type="match status" value="1"/>
</dbReference>
<dbReference type="RefSeq" id="WP_378981247.1">
    <property type="nucleotide sequence ID" value="NZ_JBHSBW010000004.1"/>
</dbReference>
<keyword evidence="3" id="KW-1185">Reference proteome</keyword>
<dbReference type="GO" id="GO:0016757">
    <property type="term" value="F:glycosyltransferase activity"/>
    <property type="evidence" value="ECO:0007669"/>
    <property type="project" value="UniProtKB-KW"/>
</dbReference>
<dbReference type="InterPro" id="IPR029044">
    <property type="entry name" value="Nucleotide-diphossugar_trans"/>
</dbReference>
<dbReference type="Proteomes" id="UP001595789">
    <property type="component" value="Unassembled WGS sequence"/>
</dbReference>
<evidence type="ECO:0000313" key="3">
    <source>
        <dbReference type="Proteomes" id="UP001595789"/>
    </source>
</evidence>
<dbReference type="InterPro" id="IPR001173">
    <property type="entry name" value="Glyco_trans_2-like"/>
</dbReference>
<dbReference type="EC" id="2.4.-.-" evidence="2"/>
<feature type="domain" description="Glycosyltransferase 2-like" evidence="1">
    <location>
        <begin position="10"/>
        <end position="136"/>
    </location>
</feature>
<keyword evidence="2" id="KW-0808">Transferase</keyword>
<keyword evidence="2" id="KW-0328">Glycosyltransferase</keyword>
<comment type="caution">
    <text evidence="2">The sequence shown here is derived from an EMBL/GenBank/DDBJ whole genome shotgun (WGS) entry which is preliminary data.</text>
</comment>
<proteinExistence type="predicted"/>
<dbReference type="EMBL" id="JBHSBW010000004">
    <property type="protein sequence ID" value="MFC4209931.1"/>
    <property type="molecule type" value="Genomic_DNA"/>
</dbReference>
<reference evidence="3" key="1">
    <citation type="journal article" date="2019" name="Int. J. Syst. Evol. Microbiol.">
        <title>The Global Catalogue of Microorganisms (GCM) 10K type strain sequencing project: providing services to taxonomists for standard genome sequencing and annotation.</title>
        <authorList>
            <consortium name="The Broad Institute Genomics Platform"/>
            <consortium name="The Broad Institute Genome Sequencing Center for Infectious Disease"/>
            <person name="Wu L."/>
            <person name="Ma J."/>
        </authorList>
    </citation>
    <scope>NUCLEOTIDE SEQUENCE [LARGE SCALE GENOMIC DNA]</scope>
    <source>
        <strain evidence="3">CCM 8691</strain>
    </source>
</reference>
<dbReference type="PANTHER" id="PTHR22916">
    <property type="entry name" value="GLYCOSYLTRANSFERASE"/>
    <property type="match status" value="1"/>
</dbReference>
<accession>A0ABV8P6B8</accession>
<protein>
    <submittedName>
        <fullName evidence="2">Glycosyltransferase</fullName>
        <ecNumber evidence="2">2.4.-.-</ecNumber>
    </submittedName>
</protein>
<dbReference type="Gene3D" id="3.90.550.10">
    <property type="entry name" value="Spore Coat Polysaccharide Biosynthesis Protein SpsA, Chain A"/>
    <property type="match status" value="1"/>
</dbReference>
<dbReference type="PANTHER" id="PTHR22916:SF3">
    <property type="entry name" value="UDP-GLCNAC:BETAGAL BETA-1,3-N-ACETYLGLUCOSAMINYLTRANSFERASE-LIKE PROTEIN 1"/>
    <property type="match status" value="1"/>
</dbReference>
<dbReference type="SUPFAM" id="SSF53448">
    <property type="entry name" value="Nucleotide-diphospho-sugar transferases"/>
    <property type="match status" value="1"/>
</dbReference>
<evidence type="ECO:0000313" key="2">
    <source>
        <dbReference type="EMBL" id="MFC4209931.1"/>
    </source>
</evidence>
<organism evidence="2 3">
    <name type="scientific">Pedobacter lithocola</name>
    <dbReference type="NCBI Taxonomy" id="1908239"/>
    <lineage>
        <taxon>Bacteria</taxon>
        <taxon>Pseudomonadati</taxon>
        <taxon>Bacteroidota</taxon>
        <taxon>Sphingobacteriia</taxon>
        <taxon>Sphingobacteriales</taxon>
        <taxon>Sphingobacteriaceae</taxon>
        <taxon>Pedobacter</taxon>
    </lineage>
</organism>
<sequence length="319" mass="36705">MINESQPLVSVIFTSYNHHEFLKQALDSIVDQTYSNLEVIVIDDNSSDGSQEILKEYYGRSNVSLHLLEKNTGSYVKASNYGIPFAKGEFLMFAQCDDYAAPEQIQELMKAFSIDEKIGVVYSRSNLVDEYNNILVDDFVGREKAFKANHYKNSIIPKHQMRDYLTFSCVIPNLSAAIIKKDLYIKAGCLPKDYSMAADWALWLNLSELTDFYYITKCLNNFRQHGTTIRSQTKIKVQIEEIYAIFYNHLKKYNITGKTKTKFKIGAASVWFAYFIENTKAAIISFPSVTSSLFKLEKFNLYYLFLGALKHMKEVLLKL</sequence>